<evidence type="ECO:0000313" key="4">
    <source>
        <dbReference type="Proteomes" id="UP000220340"/>
    </source>
</evidence>
<dbReference type="Gene3D" id="3.40.109.10">
    <property type="entry name" value="NADH Oxidase"/>
    <property type="match status" value="1"/>
</dbReference>
<dbReference type="AlphaFoldDB" id="A0A1Q4HEW1"/>
<evidence type="ECO:0000313" key="2">
    <source>
        <dbReference type="EMBL" id="PEG54614.1"/>
    </source>
</evidence>
<dbReference type="PANTHER" id="PTHR23026:SF123">
    <property type="entry name" value="NAD(P)H NITROREDUCTASE RV3131-RELATED"/>
    <property type="match status" value="1"/>
</dbReference>
<dbReference type="InterPro" id="IPR000415">
    <property type="entry name" value="Nitroreductase-like"/>
</dbReference>
<dbReference type="STRING" id="1801.BRW64_11505"/>
<dbReference type="EMBL" id="MIJD01000355">
    <property type="protein sequence ID" value="OPE47740.1"/>
    <property type="molecule type" value="Genomic_DNA"/>
</dbReference>
<organism evidence="1 3">
    <name type="scientific">Mycolicibacterium diernhoferi</name>
    <dbReference type="NCBI Taxonomy" id="1801"/>
    <lineage>
        <taxon>Bacteria</taxon>
        <taxon>Bacillati</taxon>
        <taxon>Actinomycetota</taxon>
        <taxon>Actinomycetes</taxon>
        <taxon>Mycobacteriales</taxon>
        <taxon>Mycobacteriaceae</taxon>
        <taxon>Mycolicibacterium</taxon>
    </lineage>
</organism>
<dbReference type="RefSeq" id="WP_073856372.1">
    <property type="nucleotide sequence ID" value="NZ_BAAATC010000020.1"/>
</dbReference>
<sequence>MPRPTMWTPQLQETLQLACRAPSFHNSQPWQWSVGADTVELHLFPQRLVASDSSGRQALLSCGAGLDHFRVAAAAAGWTANVDRYPNPNDHKHLATIDFSPMAFVTEGHRHRAEAIRRRRTDRLPFAAPADWDTFEPVLRQITGDTVLIDVLDAQARPALQKAAALTESARLDDSTYHADMHWWTSSSDSGTGIPHSSLTSQSESDRVGIGRRFPITHHRDQRADVQADDARIVVMSTYDDTRLDVLRCGETLSAVLLAATMADLASCTLTHLTEVPAGRDIVRELTGRELPQVLIRMGCTPADEEIPPLTPRLPLADVVTVRR</sequence>
<evidence type="ECO:0000313" key="3">
    <source>
        <dbReference type="Proteomes" id="UP000191039"/>
    </source>
</evidence>
<dbReference type="NCBIfam" id="NF047509">
    <property type="entry name" value="Rv3131_FMN_oxido"/>
    <property type="match status" value="1"/>
</dbReference>
<accession>A0A1Q4HEW1</accession>
<dbReference type="PANTHER" id="PTHR23026">
    <property type="entry name" value="NADPH NITROREDUCTASE"/>
    <property type="match status" value="1"/>
</dbReference>
<reference evidence="2 4" key="2">
    <citation type="submission" date="2017-10" db="EMBL/GenBank/DDBJ databases">
        <title>The new phylogeny of genus Mycobacterium.</title>
        <authorList>
            <person name="Tortoli E."/>
            <person name="Trovato A."/>
            <person name="Cirillo D.M."/>
        </authorList>
    </citation>
    <scope>NUCLEOTIDE SEQUENCE [LARGE SCALE GENOMIC DNA]</scope>
    <source>
        <strain evidence="2 4">IP141170001</strain>
    </source>
</reference>
<proteinExistence type="predicted"/>
<dbReference type="SUPFAM" id="SSF55469">
    <property type="entry name" value="FMN-dependent nitroreductase-like"/>
    <property type="match status" value="2"/>
</dbReference>
<dbReference type="OrthoDB" id="8156917at2"/>
<comment type="caution">
    <text evidence="1">The sequence shown here is derived from an EMBL/GenBank/DDBJ whole genome shotgun (WGS) entry which is preliminary data.</text>
</comment>
<evidence type="ECO:0000313" key="1">
    <source>
        <dbReference type="EMBL" id="OPE47740.1"/>
    </source>
</evidence>
<name>A0A1Q4HEW1_9MYCO</name>
<dbReference type="Proteomes" id="UP000220340">
    <property type="component" value="Unassembled WGS sequence"/>
</dbReference>
<dbReference type="EMBL" id="PDCR01000011">
    <property type="protein sequence ID" value="PEG54614.1"/>
    <property type="molecule type" value="Genomic_DNA"/>
</dbReference>
<reference evidence="1 3" key="1">
    <citation type="submission" date="2016-09" db="EMBL/GenBank/DDBJ databases">
        <title>genome sequences of unsequenced Mycobacteria.</title>
        <authorList>
            <person name="Greninger A.L."/>
            <person name="Jerome K.R."/>
            <person name="Mcnair B."/>
            <person name="Wallis C."/>
            <person name="Fang F."/>
        </authorList>
    </citation>
    <scope>NUCLEOTIDE SEQUENCE [LARGE SCALE GENOMIC DNA]</scope>
    <source>
        <strain evidence="1 3">BM1</strain>
    </source>
</reference>
<keyword evidence="4" id="KW-1185">Reference proteome</keyword>
<protein>
    <submittedName>
        <fullName evidence="1">NAD(P)H nitroreductase</fullName>
    </submittedName>
</protein>
<dbReference type="InterPro" id="IPR050627">
    <property type="entry name" value="Nitroreductase/BluB"/>
</dbReference>
<dbReference type="GO" id="GO:0016491">
    <property type="term" value="F:oxidoreductase activity"/>
    <property type="evidence" value="ECO:0007669"/>
    <property type="project" value="InterPro"/>
</dbReference>
<dbReference type="Proteomes" id="UP000191039">
    <property type="component" value="Unassembled WGS sequence"/>
</dbReference>
<gene>
    <name evidence="1" type="ORF">BV510_24570</name>
    <name evidence="2" type="ORF">CRI78_10535</name>
</gene>